<evidence type="ECO:0000256" key="3">
    <source>
        <dbReference type="ARBA" id="ARBA00022475"/>
    </source>
</evidence>
<organism evidence="8 9">
    <name type="scientific">Neisseria gonorrhoeae (strain NCCP11945)</name>
    <dbReference type="NCBI Taxonomy" id="521006"/>
    <lineage>
        <taxon>Bacteria</taxon>
        <taxon>Pseudomonadati</taxon>
        <taxon>Pseudomonadota</taxon>
        <taxon>Betaproteobacteria</taxon>
        <taxon>Neisseriales</taxon>
        <taxon>Neisseriaceae</taxon>
        <taxon>Neisseria</taxon>
    </lineage>
</organism>
<comment type="similarity">
    <text evidence="2">Belongs to the DoxX family.</text>
</comment>
<proteinExistence type="inferred from homology"/>
<dbReference type="InterPro" id="IPR032808">
    <property type="entry name" value="DoxX"/>
</dbReference>
<protein>
    <submittedName>
        <fullName evidence="8">Conserved hypothetical inner membrane protein</fullName>
    </submittedName>
</protein>
<keyword evidence="3" id="KW-1003">Cell membrane</keyword>
<keyword evidence="4 7" id="KW-0812">Transmembrane</keyword>
<dbReference type="EMBL" id="CP001050">
    <property type="protein sequence ID" value="ACF30711.1"/>
    <property type="molecule type" value="Genomic_DNA"/>
</dbReference>
<feature type="transmembrane region" description="Helical" evidence="7">
    <location>
        <begin position="44"/>
        <end position="68"/>
    </location>
</feature>
<dbReference type="InterPro" id="IPR051907">
    <property type="entry name" value="DoxX-like_oxidoreductase"/>
</dbReference>
<evidence type="ECO:0000256" key="1">
    <source>
        <dbReference type="ARBA" id="ARBA00004651"/>
    </source>
</evidence>
<name>B4RPD4_NEIG2</name>
<sequence length="165" mass="17688">MWKSCINKSSIYLKKGNIYTLPPEMKTNIKGAFMSDCCNRIQPVLLSVLRIVTAYLFLLHGTSKIFAFPIEMGSGSPGGLLLLAGILEIVGGILLVLGLFARPAAFVLSGQMAVAYFMAHASGNALFPIANGGESAVLFCFVFLYIAAAGGGAWSLDRLFFKRKA</sequence>
<evidence type="ECO:0000256" key="7">
    <source>
        <dbReference type="SAM" id="Phobius"/>
    </source>
</evidence>
<dbReference type="Pfam" id="PF07681">
    <property type="entry name" value="DoxX"/>
    <property type="match status" value="1"/>
</dbReference>
<dbReference type="PANTHER" id="PTHR33452:SF4">
    <property type="entry name" value="BLL4328 PROTEIN"/>
    <property type="match status" value="1"/>
</dbReference>
<evidence type="ECO:0000256" key="2">
    <source>
        <dbReference type="ARBA" id="ARBA00006679"/>
    </source>
</evidence>
<dbReference type="KEGG" id="ngk:NGK_2103"/>
<dbReference type="HOGENOM" id="CLU_058421_2_1_4"/>
<evidence type="ECO:0000256" key="5">
    <source>
        <dbReference type="ARBA" id="ARBA00022989"/>
    </source>
</evidence>
<feature type="transmembrane region" description="Helical" evidence="7">
    <location>
        <begin position="80"/>
        <end position="101"/>
    </location>
</feature>
<gene>
    <name evidence="8" type="ordered locus">NGK_2103</name>
</gene>
<evidence type="ECO:0000313" key="9">
    <source>
        <dbReference type="Proteomes" id="UP000002564"/>
    </source>
</evidence>
<comment type="subcellular location">
    <subcellularLocation>
        <location evidence="1">Cell membrane</location>
        <topology evidence="1">Multi-pass membrane protein</topology>
    </subcellularLocation>
</comment>
<dbReference type="PANTHER" id="PTHR33452">
    <property type="entry name" value="OXIDOREDUCTASE CATD-RELATED"/>
    <property type="match status" value="1"/>
</dbReference>
<feature type="transmembrane region" description="Helical" evidence="7">
    <location>
        <begin position="136"/>
        <end position="156"/>
    </location>
</feature>
<dbReference type="AlphaFoldDB" id="B4RPD4"/>
<feature type="transmembrane region" description="Helical" evidence="7">
    <location>
        <begin position="113"/>
        <end position="130"/>
    </location>
</feature>
<dbReference type="Proteomes" id="UP000002564">
    <property type="component" value="Chromosome"/>
</dbReference>
<dbReference type="GO" id="GO:0005886">
    <property type="term" value="C:plasma membrane"/>
    <property type="evidence" value="ECO:0007669"/>
    <property type="project" value="UniProtKB-SubCell"/>
</dbReference>
<evidence type="ECO:0000313" key="8">
    <source>
        <dbReference type="EMBL" id="ACF30711.1"/>
    </source>
</evidence>
<evidence type="ECO:0000256" key="4">
    <source>
        <dbReference type="ARBA" id="ARBA00022692"/>
    </source>
</evidence>
<keyword evidence="5 7" id="KW-1133">Transmembrane helix</keyword>
<reference evidence="8 9" key="1">
    <citation type="journal article" date="2008" name="J. Bacteriol.">
        <title>Complete genome sequence of Neisseria gonorrhoeae NCCP11945.</title>
        <authorList>
            <person name="Chung G.T."/>
            <person name="Yoo J.S."/>
            <person name="Oh H.B."/>
            <person name="Lee Y.S."/>
            <person name="Cha S.H."/>
            <person name="Kim S.J."/>
            <person name="Yoo C.K."/>
        </authorList>
    </citation>
    <scope>NUCLEOTIDE SEQUENCE [LARGE SCALE GENOMIC DNA]</scope>
    <source>
        <strain evidence="8 9">NCCP11945</strain>
    </source>
</reference>
<keyword evidence="6 7" id="KW-0472">Membrane</keyword>
<evidence type="ECO:0000256" key="6">
    <source>
        <dbReference type="ARBA" id="ARBA00023136"/>
    </source>
</evidence>
<accession>B4RPD4</accession>